<keyword evidence="4" id="KW-1185">Reference proteome</keyword>
<reference evidence="3" key="2">
    <citation type="submission" date="2025-08" db="UniProtKB">
        <authorList>
            <consortium name="Ensembl"/>
        </authorList>
    </citation>
    <scope>IDENTIFICATION</scope>
</reference>
<feature type="domain" description="SEA" evidence="2">
    <location>
        <begin position="957"/>
        <end position="1078"/>
    </location>
</feature>
<evidence type="ECO:0000313" key="4">
    <source>
        <dbReference type="Proteomes" id="UP000029965"/>
    </source>
</evidence>
<evidence type="ECO:0000313" key="3">
    <source>
        <dbReference type="Ensembl" id="ENSCSAP00000004041.1"/>
    </source>
</evidence>
<accession>A0A0D9R602</accession>
<dbReference type="EMBL" id="AQIB01153148">
    <property type="status" value="NOT_ANNOTATED_CDS"/>
    <property type="molecule type" value="Genomic_DNA"/>
</dbReference>
<feature type="domain" description="SEA" evidence="2">
    <location>
        <begin position="834"/>
        <end position="951"/>
    </location>
</feature>
<dbReference type="EMBL" id="AQIB01153147">
    <property type="status" value="NOT_ANNOTATED_CDS"/>
    <property type="molecule type" value="Genomic_DNA"/>
</dbReference>
<dbReference type="FunFam" id="3.30.70.960:FF:000003">
    <property type="entry name" value="MUC16 isoform 1"/>
    <property type="match status" value="6"/>
</dbReference>
<sequence>RPLFKNTSVSPLYSDCRLTLLRPEKDGAATGVDAICTHRLDPKSPGLNREQLYWELSKLTNGIDELGPYTLDRNSLYVNGFTHRSSVSTTSTPGTSIVDFGTSGTPSTLSSPTIVGPLLVPFTLNFTITNLQYEQDMHHPGSRKFNTTERVLQGLLGPVFKNTSVGPLYSGCRLTSLRPEEDGAATGVDAICTHHLDPKSPGLNREQLYWELSQLTNGIKELGPYTLDSNSLYVNGFTHRTSVPTTSTPGTSTVDFGTSGTPSFLPSPTAAGPLLVPFTLNFTITNLKYEEDMRHPGSRKFSTTERVLQNLLGPMFKNTSVGPLYSGCRLTLLRSEKDGAATGVDALCTHRLDPKSPGVDREQLYWELSHLTHGIKELGPYALDMNSLYVNGFTHRTSVTTTSTPGTSTVDLGTSQTPSSLASPTTAGPVLVPFTLNFTITNLKYEEDMRRPGSRKFNTTERVLQSLLGPMFKNTSVGPLYSGCRLTLLRSEKDGAATGVDAICTHRLDPKSPGVDRKQLYWELSQLTHGIKELGPYTLDRNSLYVNGFTYWTSVPTTSTAGPLLVPFTLNFTITNLQYEEDMHHPGSRKFNTTESVLQGLLGPVFKNTSVGPLYSGCRLTLLRPEKNGAATGVDAICTHRLDPKSPGLNREQLYWELSQLTHGIKELGPYTLDRNSLYVNAISRPVLGTPSSVPSPTKCLFPPPTTAAGPLLVPFTLNFTITNLQYEEDMHRLGSRKFNTTERVLQGLLSPIFKNSSVGPLYSGCRLTSLRTEKDGAATGVDAVCLYHPDPKRPGLDREQLYWELSQLTHSINELGPYTLDRDSLYVNAPGPLLTPFTLNFTITNLHYEETMQHPGSRKFNTTERVLQGLLKPLFKSTSVGPLYSGCRLTLLRIPGWQGVKALRESKCDFSHMFQSPQSYTKQGRSWHYLLSLYVLFMREKASRAQSIPFPLCPSSIERLSLNFTITNLQYEEAMRHPGSRKFNTTERVLQGLLGPLFKNTSISPLYSSCRLTLLRPEKDKAATRVDAICTYRPDPQSPGLDREQLYWELSQLTHGITELGPYTLDRDSLYVNGEQL</sequence>
<dbReference type="Ensembl" id="ENSCSAT00000005826.1">
    <property type="protein sequence ID" value="ENSCSAP00000004041.1"/>
    <property type="gene ID" value="ENSCSAG00000007814.1"/>
</dbReference>
<dbReference type="PROSITE" id="PS50024">
    <property type="entry name" value="SEA"/>
    <property type="match status" value="8"/>
</dbReference>
<feature type="domain" description="SEA" evidence="2">
    <location>
        <begin position="712"/>
        <end position="833"/>
    </location>
</feature>
<dbReference type="STRING" id="60711.ENSCSAP00000004041"/>
<evidence type="ECO:0000259" key="2">
    <source>
        <dbReference type="PROSITE" id="PS50024"/>
    </source>
</evidence>
<feature type="domain" description="SEA" evidence="2">
    <location>
        <begin position="1"/>
        <end position="83"/>
    </location>
</feature>
<dbReference type="InterPro" id="IPR028850">
    <property type="entry name" value="MUC16"/>
</dbReference>
<dbReference type="eggNOG" id="ENOG502RD3J">
    <property type="taxonomic scope" value="Eukaryota"/>
</dbReference>
<feature type="region of interest" description="Disordered" evidence="1">
    <location>
        <begin position="399"/>
        <end position="426"/>
    </location>
</feature>
<dbReference type="AlphaFoldDB" id="A0A0D9R602"/>
<feature type="domain" description="SEA" evidence="2">
    <location>
        <begin position="118"/>
        <end position="239"/>
    </location>
</feature>
<dbReference type="Gene3D" id="3.30.70.960">
    <property type="entry name" value="SEA domain"/>
    <property type="match status" value="8"/>
</dbReference>
<dbReference type="GeneTree" id="ENSGT00440000039287"/>
<name>A0A0D9R602_CHLSB</name>
<organism evidence="3 4">
    <name type="scientific">Chlorocebus sabaeus</name>
    <name type="common">Green monkey</name>
    <name type="synonym">Simia sabaea</name>
    <dbReference type="NCBI Taxonomy" id="60711"/>
    <lineage>
        <taxon>Eukaryota</taxon>
        <taxon>Metazoa</taxon>
        <taxon>Chordata</taxon>
        <taxon>Craniata</taxon>
        <taxon>Vertebrata</taxon>
        <taxon>Euteleostomi</taxon>
        <taxon>Mammalia</taxon>
        <taxon>Eutheria</taxon>
        <taxon>Euarchontoglires</taxon>
        <taxon>Primates</taxon>
        <taxon>Haplorrhini</taxon>
        <taxon>Catarrhini</taxon>
        <taxon>Cercopithecidae</taxon>
        <taxon>Cercopithecinae</taxon>
        <taxon>Chlorocebus</taxon>
    </lineage>
</organism>
<evidence type="ECO:0000256" key="1">
    <source>
        <dbReference type="SAM" id="MobiDB-lite"/>
    </source>
</evidence>
<dbReference type="PANTHER" id="PTHR14672:SF1">
    <property type="entry name" value="MUCIN-16"/>
    <property type="match status" value="1"/>
</dbReference>
<dbReference type="InterPro" id="IPR036364">
    <property type="entry name" value="SEA_dom_sf"/>
</dbReference>
<dbReference type="Proteomes" id="UP000029965">
    <property type="component" value="Chromosome 6"/>
</dbReference>
<feature type="compositionally biased region" description="Low complexity" evidence="1">
    <location>
        <begin position="399"/>
        <end position="409"/>
    </location>
</feature>
<feature type="domain" description="SEA" evidence="2">
    <location>
        <begin position="564"/>
        <end position="685"/>
    </location>
</feature>
<feature type="domain" description="SEA" evidence="2">
    <location>
        <begin position="274"/>
        <end position="395"/>
    </location>
</feature>
<dbReference type="Bgee" id="ENSCSAG00000007814">
    <property type="expression patterns" value="Expressed in blood"/>
</dbReference>
<dbReference type="OMA" id="NFRIINW"/>
<dbReference type="InterPro" id="IPR000082">
    <property type="entry name" value="SEA_dom"/>
</dbReference>
<feature type="compositionally biased region" description="Polar residues" evidence="1">
    <location>
        <begin position="410"/>
        <end position="426"/>
    </location>
</feature>
<feature type="domain" description="SEA" evidence="2">
    <location>
        <begin position="430"/>
        <end position="551"/>
    </location>
</feature>
<proteinExistence type="predicted"/>
<dbReference type="Pfam" id="PF01390">
    <property type="entry name" value="SEA"/>
    <property type="match status" value="8"/>
</dbReference>
<dbReference type="SUPFAM" id="SSF82671">
    <property type="entry name" value="SEA domain"/>
    <property type="match status" value="8"/>
</dbReference>
<reference evidence="3" key="3">
    <citation type="submission" date="2025-09" db="UniProtKB">
        <authorList>
            <consortium name="Ensembl"/>
        </authorList>
    </citation>
    <scope>IDENTIFICATION</scope>
</reference>
<reference evidence="3 4" key="1">
    <citation type="submission" date="2014-03" db="EMBL/GenBank/DDBJ databases">
        <authorList>
            <person name="Warren W."/>
            <person name="Wilson R.K."/>
        </authorList>
    </citation>
    <scope>NUCLEOTIDE SEQUENCE</scope>
</reference>
<protein>
    <recommendedName>
        <fullName evidence="2">SEA domain-containing protein</fullName>
    </recommendedName>
</protein>
<dbReference type="PANTHER" id="PTHR14672">
    <property type="entry name" value="MUCIN-16"/>
    <property type="match status" value="1"/>
</dbReference>